<feature type="region of interest" description="Disordered" evidence="2">
    <location>
        <begin position="1"/>
        <end position="60"/>
    </location>
</feature>
<dbReference type="CDD" id="cd00882">
    <property type="entry name" value="Ras_like_GTPase"/>
    <property type="match status" value="1"/>
</dbReference>
<reference evidence="3" key="1">
    <citation type="submission" date="2021-08" db="EMBL/GenBank/DDBJ databases">
        <title>WGS assembly of Ceratopteris richardii.</title>
        <authorList>
            <person name="Marchant D.B."/>
            <person name="Chen G."/>
            <person name="Jenkins J."/>
            <person name="Shu S."/>
            <person name="Leebens-Mack J."/>
            <person name="Grimwood J."/>
            <person name="Schmutz J."/>
            <person name="Soltis P."/>
            <person name="Soltis D."/>
            <person name="Chen Z.-H."/>
        </authorList>
    </citation>
    <scope>NUCLEOTIDE SEQUENCE</scope>
    <source>
        <strain evidence="3">Whitten #5841</strain>
        <tissue evidence="3">Leaf</tissue>
    </source>
</reference>
<accession>A0A8T2Q2D8</accession>
<evidence type="ECO:0000313" key="4">
    <source>
        <dbReference type="Proteomes" id="UP000825935"/>
    </source>
</evidence>
<gene>
    <name evidence="3" type="ORF">KP509_38G014100</name>
</gene>
<keyword evidence="1" id="KW-0150">Chloroplast</keyword>
<keyword evidence="4" id="KW-1185">Reference proteome</keyword>
<evidence type="ECO:0008006" key="5">
    <source>
        <dbReference type="Google" id="ProtNLM"/>
    </source>
</evidence>
<dbReference type="SUPFAM" id="SSF52540">
    <property type="entry name" value="P-loop containing nucleoside triphosphate hydrolases"/>
    <property type="match status" value="1"/>
</dbReference>
<evidence type="ECO:0000256" key="2">
    <source>
        <dbReference type="SAM" id="MobiDB-lite"/>
    </source>
</evidence>
<organism evidence="3 4">
    <name type="scientific">Ceratopteris richardii</name>
    <name type="common">Triangle waterfern</name>
    <dbReference type="NCBI Taxonomy" id="49495"/>
    <lineage>
        <taxon>Eukaryota</taxon>
        <taxon>Viridiplantae</taxon>
        <taxon>Streptophyta</taxon>
        <taxon>Embryophyta</taxon>
        <taxon>Tracheophyta</taxon>
        <taxon>Polypodiopsida</taxon>
        <taxon>Polypodiidae</taxon>
        <taxon>Polypodiales</taxon>
        <taxon>Pteridineae</taxon>
        <taxon>Pteridaceae</taxon>
        <taxon>Parkerioideae</taxon>
        <taxon>Ceratopteris</taxon>
    </lineage>
</organism>
<dbReference type="InterPro" id="IPR027417">
    <property type="entry name" value="P-loop_NTPase"/>
</dbReference>
<evidence type="ECO:0000313" key="3">
    <source>
        <dbReference type="EMBL" id="KAH7277894.1"/>
    </source>
</evidence>
<dbReference type="AlphaFoldDB" id="A0A8T2Q2D8"/>
<keyword evidence="1" id="KW-0934">Plastid</keyword>
<dbReference type="EMBL" id="CM035443">
    <property type="protein sequence ID" value="KAH7277894.1"/>
    <property type="molecule type" value="Genomic_DNA"/>
</dbReference>
<dbReference type="OMA" id="RRSETWY"/>
<dbReference type="Gene3D" id="3.40.50.300">
    <property type="entry name" value="P-loop containing nucleotide triphosphate hydrolases"/>
    <property type="match status" value="1"/>
</dbReference>
<comment type="caution">
    <text evidence="3">The sequence shown here is derived from an EMBL/GenBank/DDBJ whole genome shotgun (WGS) entry which is preliminary data.</text>
</comment>
<protein>
    <recommendedName>
        <fullName evidence="5">G domain-containing protein</fullName>
    </recommendedName>
</protein>
<feature type="compositionally biased region" description="Low complexity" evidence="2">
    <location>
        <begin position="21"/>
        <end position="53"/>
    </location>
</feature>
<name>A0A8T2Q2D8_CERRI</name>
<dbReference type="Proteomes" id="UP000825935">
    <property type="component" value="Chromosome 38"/>
</dbReference>
<sequence>MGNAPIQRRTDEPHQGGGRSGSRSGSSSSTTRCTQRQRSGSSSSSTRCTQRQGGHLAPRNQLDDVCERMIAQNEQMKEQFRKAFQAVRILVVGKSGSGKSTLIRMLLGDKGPRSISHGDVGNQDIVKEWRHTDPALPLVIYDSNGIDSAGNERIAEIKEFLDARLATGVEFAERVHAVWYLFNAVDNRAVNDGGLLELVDGYGSKELPLLLIMTHNDVAEKLEDRIDGEILELLLAKIKGEGRRKTLSETMVKVGNMIKFDRDTGEIVKQGSTRDLKGLKMVFERSKQLMDKEVWITWVACQAVDMNAKLEASANFIVRFLKDWILVKLATALPLAAVFGAITYGLSKIWNVDQEFEEAIVKQFLLQERRSETWYAVRYLADSTLEALTLASTLGGIAVTEMMATTPFAAVSAWCQARSTSTLLIPYALMVMGSILYVKMHQEMTADDGKLTVGDYLKLFEKFLVSNWAEKVSRFSEGYASMTSVWEKADRQRLRSEIVNFFRELSLQEIDQQPL</sequence>
<dbReference type="OrthoDB" id="391988at2759"/>
<proteinExistence type="predicted"/>
<evidence type="ECO:0000256" key="1">
    <source>
        <dbReference type="ARBA" id="ARBA00022528"/>
    </source>
</evidence>